<keyword evidence="4" id="KW-1185">Reference proteome</keyword>
<protein>
    <recommendedName>
        <fullName evidence="2">Bacteriophage T5 Orf172 DNA-binding domain-containing protein</fullName>
    </recommendedName>
</protein>
<evidence type="ECO:0000313" key="4">
    <source>
        <dbReference type="Proteomes" id="UP000319908"/>
    </source>
</evidence>
<evidence type="ECO:0000313" key="3">
    <source>
        <dbReference type="EMBL" id="TWU15048.1"/>
    </source>
</evidence>
<organism evidence="3 4">
    <name type="scientific">Allorhodopirellula heiligendammensis</name>
    <dbReference type="NCBI Taxonomy" id="2714739"/>
    <lineage>
        <taxon>Bacteria</taxon>
        <taxon>Pseudomonadati</taxon>
        <taxon>Planctomycetota</taxon>
        <taxon>Planctomycetia</taxon>
        <taxon>Pirellulales</taxon>
        <taxon>Pirellulaceae</taxon>
        <taxon>Allorhodopirellula</taxon>
    </lineage>
</organism>
<dbReference type="InterPro" id="IPR018306">
    <property type="entry name" value="Phage_T5_Orf172_DNA-bd"/>
</dbReference>
<dbReference type="AlphaFoldDB" id="A0A5C6BSN8"/>
<reference evidence="3 4" key="1">
    <citation type="journal article" date="2020" name="Antonie Van Leeuwenhoek">
        <title>Rhodopirellula heiligendammensis sp. nov., Rhodopirellula pilleata sp. nov., and Rhodopirellula solitaria sp. nov. isolated from natural or artificial marine surfaces in Northern Germany and California, USA, and emended description of the genus Rhodopirellula.</title>
        <authorList>
            <person name="Kallscheuer N."/>
            <person name="Wiegand S."/>
            <person name="Jogler M."/>
            <person name="Boedeker C."/>
            <person name="Peeters S.H."/>
            <person name="Rast P."/>
            <person name="Heuer A."/>
            <person name="Jetten M.S.M."/>
            <person name="Rohde M."/>
            <person name="Jogler C."/>
        </authorList>
    </citation>
    <scope>NUCLEOTIDE SEQUENCE [LARGE SCALE GENOMIC DNA]</scope>
    <source>
        <strain evidence="3 4">Poly21</strain>
    </source>
</reference>
<feature type="domain" description="Bacteriophage T5 Orf172 DNA-binding" evidence="2">
    <location>
        <begin position="497"/>
        <end position="577"/>
    </location>
</feature>
<evidence type="ECO:0000259" key="2">
    <source>
        <dbReference type="SMART" id="SM00974"/>
    </source>
</evidence>
<comment type="caution">
    <text evidence="3">The sequence shown here is derived from an EMBL/GenBank/DDBJ whole genome shotgun (WGS) entry which is preliminary data.</text>
</comment>
<accession>A0A5C6BSN8</accession>
<feature type="compositionally biased region" description="Basic residues" evidence="1">
    <location>
        <begin position="1"/>
        <end position="23"/>
    </location>
</feature>
<dbReference type="Pfam" id="PF13455">
    <property type="entry name" value="MUG113"/>
    <property type="match status" value="1"/>
</dbReference>
<dbReference type="EMBL" id="SJPU01000002">
    <property type="protein sequence ID" value="TWU15048.1"/>
    <property type="molecule type" value="Genomic_DNA"/>
</dbReference>
<name>A0A5C6BSN8_9BACT</name>
<gene>
    <name evidence="3" type="ORF">Poly21_22390</name>
</gene>
<sequence length="581" mass="66392">MGKKRRKHELPKQSSSRKRRFLEKRKTNQPESLIWIPPANRVVVPASQHERRMREIGRSLMLPPDHPDYESQQDYLLRAMELDVGAKTKIEEIWKKTLLLHQTECLNGSGLVMSRTLRTFLHECFNRLVTSGPHSMSLQFNMFESFFAFRDSLVKFALRTEIDHLLSINDFFNWYESDDLLDKDPEILNAVMEEGVIYSFNMTNDSGFVVPTADCEFVIAGCSLIRHKNELSCVIVAGESPPRVPDELIALTKEELLDRCESSPFKQEAFDAAPEIPVSDRYLEEFPVAARVHLLLRFDLNDAKNRCWYLAQDNGNSYAVYTNETTGFDDLPPSEMENILKVANDEIVRYKDLLGMATSLIFLPVAFIAEQDFVSNVRFNTDISSQREEDWVFNALNNQFPVAYEVEVKAMATSCEGPQSRTIKPPEIGFENDGYWKKLSSGEIGADAEGHPIAGKTWVSINVSWVNKTLSSFLLRRTELVEIGPKSGYVYVMRCLGHADNLFKIGLTRVNTAERSRGLSRTTSSPLPFDVLAHWFVTDCYLVEKAVHERLAAFRVNPKREFFKLNISEIITTVEDIIRSS</sequence>
<dbReference type="Proteomes" id="UP000319908">
    <property type="component" value="Unassembled WGS sequence"/>
</dbReference>
<dbReference type="SMART" id="SM00974">
    <property type="entry name" value="T5orf172"/>
    <property type="match status" value="1"/>
</dbReference>
<feature type="region of interest" description="Disordered" evidence="1">
    <location>
        <begin position="1"/>
        <end position="26"/>
    </location>
</feature>
<proteinExistence type="predicted"/>
<evidence type="ECO:0000256" key="1">
    <source>
        <dbReference type="SAM" id="MobiDB-lite"/>
    </source>
</evidence>